<keyword evidence="4" id="KW-0677">Repeat</keyword>
<dbReference type="GO" id="GO:0005886">
    <property type="term" value="C:plasma membrane"/>
    <property type="evidence" value="ECO:0007669"/>
    <property type="project" value="TreeGrafter"/>
</dbReference>
<evidence type="ECO:0000313" key="15">
    <source>
        <dbReference type="Proteomes" id="UP001058016"/>
    </source>
</evidence>
<protein>
    <submittedName>
        <fullName evidence="14">HlyC/CorC family transporter</fullName>
    </submittedName>
</protein>
<evidence type="ECO:0000259" key="12">
    <source>
        <dbReference type="PROSITE" id="PS51846"/>
    </source>
</evidence>
<feature type="domain" description="CNNM transmembrane" evidence="12">
    <location>
        <begin position="1"/>
        <end position="187"/>
    </location>
</feature>
<evidence type="ECO:0000259" key="11">
    <source>
        <dbReference type="PROSITE" id="PS51371"/>
    </source>
</evidence>
<dbReference type="PANTHER" id="PTHR22777:SF17">
    <property type="entry name" value="UPF0053 PROTEIN SLL0260"/>
    <property type="match status" value="1"/>
</dbReference>
<evidence type="ECO:0000256" key="5">
    <source>
        <dbReference type="ARBA" id="ARBA00022989"/>
    </source>
</evidence>
<reference evidence="14 15" key="1">
    <citation type="submission" date="2021-03" db="EMBL/GenBank/DDBJ databases">
        <title>Comparative Genomics and Metabolomics in the genus Turicibacter.</title>
        <authorList>
            <person name="Maki J."/>
            <person name="Looft T."/>
        </authorList>
    </citation>
    <scope>NUCLEOTIDE SEQUENCE</scope>
    <source>
        <strain evidence="14">ISU324</strain>
        <strain evidence="13 15">MMM721</strain>
    </source>
</reference>
<evidence type="ECO:0000313" key="14">
    <source>
        <dbReference type="EMBL" id="UUF09053.1"/>
    </source>
</evidence>
<dbReference type="InterPro" id="IPR002550">
    <property type="entry name" value="CNNM"/>
</dbReference>
<feature type="transmembrane region" description="Helical" evidence="10">
    <location>
        <begin position="123"/>
        <end position="142"/>
    </location>
</feature>
<organism evidence="14 16">
    <name type="scientific">Turicibacter bilis</name>
    <dbReference type="NCBI Taxonomy" id="2735723"/>
    <lineage>
        <taxon>Bacteria</taxon>
        <taxon>Bacillati</taxon>
        <taxon>Bacillota</taxon>
        <taxon>Erysipelotrichia</taxon>
        <taxon>Erysipelotrichales</taxon>
        <taxon>Turicibacteraceae</taxon>
        <taxon>Turicibacter</taxon>
    </lineage>
</organism>
<dbReference type="Gene3D" id="3.10.580.10">
    <property type="entry name" value="CBS-domain"/>
    <property type="match status" value="1"/>
</dbReference>
<comment type="subcellular location">
    <subcellularLocation>
        <location evidence="1">Membrane</location>
        <topology evidence="1">Multi-pass membrane protein</topology>
    </subcellularLocation>
</comment>
<dbReference type="Proteomes" id="UP001058016">
    <property type="component" value="Chromosome"/>
</dbReference>
<dbReference type="SUPFAM" id="SSF56176">
    <property type="entry name" value="FAD-binding/transporter-associated domain-like"/>
    <property type="match status" value="1"/>
</dbReference>
<evidence type="ECO:0000313" key="16">
    <source>
        <dbReference type="Proteomes" id="UP001058072"/>
    </source>
</evidence>
<proteinExistence type="inferred from homology"/>
<evidence type="ECO:0000256" key="9">
    <source>
        <dbReference type="PROSITE-ProRule" id="PRU01193"/>
    </source>
</evidence>
<dbReference type="InterPro" id="IPR005170">
    <property type="entry name" value="Transptr-assoc_dom"/>
</dbReference>
<dbReference type="Pfam" id="PF00571">
    <property type="entry name" value="CBS"/>
    <property type="match status" value="2"/>
</dbReference>
<dbReference type="GO" id="GO:0050660">
    <property type="term" value="F:flavin adenine dinucleotide binding"/>
    <property type="evidence" value="ECO:0007669"/>
    <property type="project" value="InterPro"/>
</dbReference>
<feature type="domain" description="CBS" evidence="11">
    <location>
        <begin position="273"/>
        <end position="333"/>
    </location>
</feature>
<gene>
    <name evidence="13" type="ORF">J0J69_10540</name>
    <name evidence="14" type="ORF">J0J70_03345</name>
</gene>
<dbReference type="Pfam" id="PF01595">
    <property type="entry name" value="CNNM"/>
    <property type="match status" value="1"/>
</dbReference>
<keyword evidence="7 9" id="KW-0472">Membrane</keyword>
<evidence type="ECO:0000256" key="3">
    <source>
        <dbReference type="ARBA" id="ARBA00022692"/>
    </source>
</evidence>
<keyword evidence="3 9" id="KW-0812">Transmembrane</keyword>
<dbReference type="FunFam" id="3.10.580.10:FF:000002">
    <property type="entry name" value="Magnesium/cobalt efflux protein CorC"/>
    <property type="match status" value="1"/>
</dbReference>
<dbReference type="InterPro" id="IPR036318">
    <property type="entry name" value="FAD-bd_PCMH-like_sf"/>
</dbReference>
<evidence type="ECO:0000256" key="1">
    <source>
        <dbReference type="ARBA" id="ARBA00004141"/>
    </source>
</evidence>
<dbReference type="RefSeq" id="WP_055304810.1">
    <property type="nucleotide sequence ID" value="NZ_JABTTG010000021.1"/>
</dbReference>
<dbReference type="EMBL" id="CP071249">
    <property type="protein sequence ID" value="UUF05495.1"/>
    <property type="molecule type" value="Genomic_DNA"/>
</dbReference>
<evidence type="ECO:0000256" key="6">
    <source>
        <dbReference type="ARBA" id="ARBA00023122"/>
    </source>
</evidence>
<keyword evidence="6 8" id="KW-0129">CBS domain</keyword>
<sequence>MDPSMYYLILVIMIILSAFFSASETAFSSVNLIRLRQYAEDGRPGAKKALNVAERFDEVLLAILIGNNIVNLASASLATIVATEVLHLGASGAPIATAVMTILIIIFGEILPKSYAKENSESLALAIGTIYYYMIIIMKPLIKIFMVLKDFVAKLYRKKDDEPSVTEDELNVIIDTMEEEGVLQQDEVEMLQSVLDLSETFVKDIMTPRVDVIAVDVHDSTEHIKNVFLEEKYSRIPVYDESRDNIVGILYERDLFSAIIERGSTEDIVIADIMRDPMYVSYTMRVSDLLTRLQLEKQHLAIVADEYGGTAGLVTMEDVLEEVVGEIYDEHDEEEQFFTKKSDTLYEVKADIELDELFDIMGIDLDIPEDAYSLGSWMYSKIEDIPDIGDMYQYHNLVFTIIEVEDRRIKRVKIEVMDSSETETE</sequence>
<keyword evidence="5 9" id="KW-1133">Transmembrane helix</keyword>
<evidence type="ECO:0000313" key="13">
    <source>
        <dbReference type="EMBL" id="UUF05495.1"/>
    </source>
</evidence>
<feature type="domain" description="CBS" evidence="11">
    <location>
        <begin position="206"/>
        <end position="266"/>
    </location>
</feature>
<dbReference type="Proteomes" id="UP001058072">
    <property type="component" value="Chromosome"/>
</dbReference>
<comment type="similarity">
    <text evidence="2">Belongs to the UPF0053 family.</text>
</comment>
<evidence type="ECO:0000256" key="10">
    <source>
        <dbReference type="SAM" id="Phobius"/>
    </source>
</evidence>
<name>A0A9Q9CSL0_9FIRM</name>
<dbReference type="SUPFAM" id="SSF54631">
    <property type="entry name" value="CBS-domain pair"/>
    <property type="match status" value="1"/>
</dbReference>
<dbReference type="Pfam" id="PF03471">
    <property type="entry name" value="CorC_HlyC"/>
    <property type="match status" value="1"/>
</dbReference>
<feature type="transmembrane region" description="Helical" evidence="10">
    <location>
        <begin position="59"/>
        <end position="82"/>
    </location>
</feature>
<feature type="transmembrane region" description="Helical" evidence="10">
    <location>
        <begin position="6"/>
        <end position="27"/>
    </location>
</feature>
<dbReference type="AlphaFoldDB" id="A0A9Q9CSL0"/>
<dbReference type="InterPro" id="IPR016169">
    <property type="entry name" value="FAD-bd_PCMH_sub2"/>
</dbReference>
<dbReference type="SMART" id="SM00116">
    <property type="entry name" value="CBS"/>
    <property type="match status" value="2"/>
</dbReference>
<dbReference type="Gene3D" id="3.30.465.10">
    <property type="match status" value="1"/>
</dbReference>
<evidence type="ECO:0000256" key="7">
    <source>
        <dbReference type="ARBA" id="ARBA00023136"/>
    </source>
</evidence>
<evidence type="ECO:0000256" key="2">
    <source>
        <dbReference type="ARBA" id="ARBA00006337"/>
    </source>
</evidence>
<dbReference type="PANTHER" id="PTHR22777">
    <property type="entry name" value="HEMOLYSIN-RELATED"/>
    <property type="match status" value="1"/>
</dbReference>
<dbReference type="EMBL" id="CP071250">
    <property type="protein sequence ID" value="UUF09053.1"/>
    <property type="molecule type" value="Genomic_DNA"/>
</dbReference>
<feature type="transmembrane region" description="Helical" evidence="10">
    <location>
        <begin position="88"/>
        <end position="111"/>
    </location>
</feature>
<dbReference type="PROSITE" id="PS51371">
    <property type="entry name" value="CBS"/>
    <property type="match status" value="2"/>
</dbReference>
<evidence type="ECO:0000256" key="4">
    <source>
        <dbReference type="ARBA" id="ARBA00022737"/>
    </source>
</evidence>
<dbReference type="CDD" id="cd04590">
    <property type="entry name" value="CBS_pair_CorC_HlyC_assoc"/>
    <property type="match status" value="1"/>
</dbReference>
<evidence type="ECO:0000256" key="8">
    <source>
        <dbReference type="PROSITE-ProRule" id="PRU00703"/>
    </source>
</evidence>
<accession>A0A9Q9CSL0</accession>
<keyword evidence="15" id="KW-1185">Reference proteome</keyword>
<dbReference type="PROSITE" id="PS51846">
    <property type="entry name" value="CNNM"/>
    <property type="match status" value="1"/>
</dbReference>
<dbReference type="InterPro" id="IPR000644">
    <property type="entry name" value="CBS_dom"/>
</dbReference>
<dbReference type="InterPro" id="IPR046342">
    <property type="entry name" value="CBS_dom_sf"/>
</dbReference>
<dbReference type="SMART" id="SM01091">
    <property type="entry name" value="CorC_HlyC"/>
    <property type="match status" value="1"/>
</dbReference>
<dbReference type="InterPro" id="IPR044751">
    <property type="entry name" value="Ion_transp-like_CBS"/>
</dbReference>